<dbReference type="PANTHER" id="PTHR12854">
    <property type="entry name" value="ATAXIN 2-RELATED"/>
    <property type="match status" value="1"/>
</dbReference>
<feature type="compositionally biased region" description="Polar residues" evidence="1">
    <location>
        <begin position="656"/>
        <end position="672"/>
    </location>
</feature>
<dbReference type="InterPro" id="IPR025852">
    <property type="entry name" value="SM_dom_ATX"/>
</dbReference>
<dbReference type="Proteomes" id="UP001337655">
    <property type="component" value="Unassembled WGS sequence"/>
</dbReference>
<feature type="compositionally biased region" description="Basic and acidic residues" evidence="1">
    <location>
        <begin position="312"/>
        <end position="325"/>
    </location>
</feature>
<feature type="compositionally biased region" description="Low complexity" evidence="1">
    <location>
        <begin position="534"/>
        <end position="562"/>
    </location>
</feature>
<reference evidence="3 4" key="1">
    <citation type="submission" date="2023-08" db="EMBL/GenBank/DDBJ databases">
        <title>Black Yeasts Isolated from many extreme environments.</title>
        <authorList>
            <person name="Coleine C."/>
            <person name="Stajich J.E."/>
            <person name="Selbmann L."/>
        </authorList>
    </citation>
    <scope>NUCLEOTIDE SEQUENCE [LARGE SCALE GENOMIC DNA]</scope>
    <source>
        <strain evidence="3 4">CCFEE 5935</strain>
    </source>
</reference>
<feature type="region of interest" description="Disordered" evidence="1">
    <location>
        <begin position="751"/>
        <end position="825"/>
    </location>
</feature>
<feature type="region of interest" description="Disordered" evidence="1">
    <location>
        <begin position="1"/>
        <end position="101"/>
    </location>
</feature>
<feature type="domain" description="LsmAD" evidence="2">
    <location>
        <begin position="266"/>
        <end position="338"/>
    </location>
</feature>
<feature type="compositionally biased region" description="Polar residues" evidence="1">
    <location>
        <begin position="54"/>
        <end position="101"/>
    </location>
</feature>
<evidence type="ECO:0000313" key="4">
    <source>
        <dbReference type="Proteomes" id="UP001337655"/>
    </source>
</evidence>
<feature type="compositionally biased region" description="Polar residues" evidence="1">
    <location>
        <begin position="418"/>
        <end position="433"/>
    </location>
</feature>
<comment type="caution">
    <text evidence="3">The sequence shown here is derived from an EMBL/GenBank/DDBJ whole genome shotgun (WGS) entry which is preliminary data.</text>
</comment>
<dbReference type="GeneID" id="89925878"/>
<feature type="region of interest" description="Disordered" evidence="1">
    <location>
        <begin position="204"/>
        <end position="242"/>
    </location>
</feature>
<feature type="compositionally biased region" description="Low complexity" evidence="1">
    <location>
        <begin position="937"/>
        <end position="950"/>
    </location>
</feature>
<feature type="compositionally biased region" description="Polar residues" evidence="1">
    <location>
        <begin position="912"/>
        <end position="924"/>
    </location>
</feature>
<keyword evidence="4" id="KW-1185">Reference proteome</keyword>
<feature type="region of interest" description="Disordered" evidence="1">
    <location>
        <begin position="867"/>
        <end position="1074"/>
    </location>
</feature>
<feature type="region of interest" description="Disordered" evidence="1">
    <location>
        <begin position="511"/>
        <end position="639"/>
    </location>
</feature>
<evidence type="ECO:0000259" key="2">
    <source>
        <dbReference type="SMART" id="SM01272"/>
    </source>
</evidence>
<feature type="compositionally biased region" description="Polar residues" evidence="1">
    <location>
        <begin position="204"/>
        <end position="215"/>
    </location>
</feature>
<dbReference type="GO" id="GO:0003729">
    <property type="term" value="F:mRNA binding"/>
    <property type="evidence" value="ECO:0007669"/>
    <property type="project" value="TreeGrafter"/>
</dbReference>
<feature type="compositionally biased region" description="Low complexity" evidence="1">
    <location>
        <begin position="383"/>
        <end position="395"/>
    </location>
</feature>
<feature type="compositionally biased region" description="Polar residues" evidence="1">
    <location>
        <begin position="757"/>
        <end position="771"/>
    </location>
</feature>
<dbReference type="GO" id="GO:0034063">
    <property type="term" value="P:stress granule assembly"/>
    <property type="evidence" value="ECO:0007669"/>
    <property type="project" value="TreeGrafter"/>
</dbReference>
<feature type="region of interest" description="Disordered" evidence="1">
    <location>
        <begin position="656"/>
        <end position="704"/>
    </location>
</feature>
<feature type="region of interest" description="Disordered" evidence="1">
    <location>
        <begin position="300"/>
        <end position="439"/>
    </location>
</feature>
<feature type="compositionally biased region" description="Low complexity" evidence="1">
    <location>
        <begin position="772"/>
        <end position="786"/>
    </location>
</feature>
<feature type="compositionally biased region" description="Low complexity" evidence="1">
    <location>
        <begin position="19"/>
        <end position="34"/>
    </location>
</feature>
<dbReference type="SMART" id="SM01272">
    <property type="entry name" value="LsmAD"/>
    <property type="match status" value="1"/>
</dbReference>
<dbReference type="RefSeq" id="XP_064660416.1">
    <property type="nucleotide sequence ID" value="XM_064801786.1"/>
</dbReference>
<dbReference type="GO" id="GO:0010494">
    <property type="term" value="C:cytoplasmic stress granule"/>
    <property type="evidence" value="ECO:0007669"/>
    <property type="project" value="TreeGrafter"/>
</dbReference>
<dbReference type="InterPro" id="IPR009604">
    <property type="entry name" value="LsmAD_domain"/>
</dbReference>
<evidence type="ECO:0000256" key="1">
    <source>
        <dbReference type="SAM" id="MobiDB-lite"/>
    </source>
</evidence>
<dbReference type="PANTHER" id="PTHR12854:SF7">
    <property type="entry name" value="ATAXIN-2 HOMOLOG"/>
    <property type="match status" value="1"/>
</dbReference>
<dbReference type="Pfam" id="PF06741">
    <property type="entry name" value="LsmAD"/>
    <property type="match status" value="1"/>
</dbReference>
<feature type="compositionally biased region" description="Basic and acidic residues" evidence="1">
    <location>
        <begin position="516"/>
        <end position="532"/>
    </location>
</feature>
<accession>A0AAV9PH80</accession>
<dbReference type="AlphaFoldDB" id="A0AAV9PH80"/>
<feature type="compositionally biased region" description="Pro residues" evidence="1">
    <location>
        <begin position="611"/>
        <end position="626"/>
    </location>
</feature>
<dbReference type="InterPro" id="IPR045117">
    <property type="entry name" value="ATXN2-like"/>
</dbReference>
<name>A0AAV9PH80_9PEZI</name>
<evidence type="ECO:0000313" key="3">
    <source>
        <dbReference type="EMBL" id="KAK5171388.1"/>
    </source>
</evidence>
<feature type="compositionally biased region" description="Polar residues" evidence="1">
    <location>
        <begin position="587"/>
        <end position="601"/>
    </location>
</feature>
<sequence length="1074" mass="115793">MSAAAMSGSDAVKATSSTQPAASSKPQAKSNSSSGKAMDGARKQTASPVDGQNRKQSTPQPRAWQGTNPITQRASTSTPNGTHASTPKPQTPSQLKSTADSNTEKLMQDRALFLLANCVSHDATVTLKNGEQYTGVFTGGSFESNKQQYVLKMVRRTHTPQQVNGNVDATSEYLGEGEEHKMIFDKEDTVDLHVPGVQLNAAQPVQNGSIGSSFRTDTEISARDSSQPRERELQRWDAGADSNIDMSLEASGETGWDQFAANERMYGVSSTYDENIYTTQINRDDPRYRQREAEAARIAREIEGSAPSNAHVAEERRRDAERGEGLDEEEKYSGVQRETSALPKRATGAYVPPSQRPLTNLPTVPGAPYDPAIISLAKPSPAPTQQTAATAQQTPKNASGLRTPDSTSQVTSQTSSSRNVTDGSQSAAKATETTAEDHVRNVKDQFKRFANDEKLKAKNAQEMRKMGMKADKEVKLNDLRKFAQMFTLKSEVPDDLVPILAKDREKQIEIQQKAKQAAEDDAARRSEREKRKAASATSPAQSSAASQSAATAPQASTATSQAGTSFTQPAPSRTRAAPNMRIPQFSGPMQSQQRPGNSQQGRPYGRNGIPAPQPLPADLRIPPPRAAAPVDAGPLSPSKGLNAGAKAFEFRPAASTFTPTGVSPSPQRSQGKVSPAVTETADFFQGKKPAGRKSKKGPSEATNPLKRMLKAEHPEELKKAFTTNGGIPQPYRTPPTWPFEEAHMNMSYQDSIPKPPSQTHSQMHTPSQSTSQMPHAHQMQPHMHGQPPTPSQRPPFLPPPHHSHPQGYGPGMPHFGPNGSVQNSPRFQHQQMAFNGQMQGMPMPQFAGQQMQGYQMSPSMQYRQMNMPPNGPMMMHPQNQSKSRHPHDRDAVTNDTSVPGHQGFQRGGPPQGYNQQMMPGTMPNQPHGGNFMPGAPMPGQHPGHNPQQQNFSPMPPHAQPQMHPGGYAGSPRPSGHMMQHASSHQGFQPQHNMGGMMGGGMNMNMGQMGPGGQQPGPPHFPGPGVPHPYHLQHRQMSQGAYPQMTPRGGHAAPAMGPSPGHGGGAMGGQGDEGK</sequence>
<organism evidence="3 4">
    <name type="scientific">Saxophila tyrrhenica</name>
    <dbReference type="NCBI Taxonomy" id="1690608"/>
    <lineage>
        <taxon>Eukaryota</taxon>
        <taxon>Fungi</taxon>
        <taxon>Dikarya</taxon>
        <taxon>Ascomycota</taxon>
        <taxon>Pezizomycotina</taxon>
        <taxon>Dothideomycetes</taxon>
        <taxon>Dothideomycetidae</taxon>
        <taxon>Mycosphaerellales</taxon>
        <taxon>Extremaceae</taxon>
        <taxon>Saxophila</taxon>
    </lineage>
</organism>
<gene>
    <name evidence="3" type="primary">PBP1</name>
    <name evidence="3" type="ORF">LTR77_004532</name>
</gene>
<protein>
    <submittedName>
        <fullName evidence="3">Poly(A)-binding protein binding protein</fullName>
    </submittedName>
</protein>
<feature type="compositionally biased region" description="Gly residues" evidence="1">
    <location>
        <begin position="1059"/>
        <end position="1074"/>
    </location>
</feature>
<feature type="compositionally biased region" description="Low complexity" evidence="1">
    <location>
        <begin position="406"/>
        <end position="417"/>
    </location>
</feature>
<feature type="compositionally biased region" description="Pro residues" evidence="1">
    <location>
        <begin position="787"/>
        <end position="800"/>
    </location>
</feature>
<dbReference type="EMBL" id="JAVRRT010000006">
    <property type="protein sequence ID" value="KAK5171388.1"/>
    <property type="molecule type" value="Genomic_DNA"/>
</dbReference>
<feature type="compositionally biased region" description="Basic and acidic residues" evidence="1">
    <location>
        <begin position="216"/>
        <end position="235"/>
    </location>
</feature>
<dbReference type="Pfam" id="PF14438">
    <property type="entry name" value="SM-ATX"/>
    <property type="match status" value="1"/>
</dbReference>
<feature type="compositionally biased region" description="Low complexity" evidence="1">
    <location>
        <begin position="867"/>
        <end position="880"/>
    </location>
</feature>
<feature type="compositionally biased region" description="Pro residues" evidence="1">
    <location>
        <begin position="1015"/>
        <end position="1026"/>
    </location>
</feature>
<feature type="compositionally biased region" description="Low complexity" evidence="1">
    <location>
        <begin position="1048"/>
        <end position="1058"/>
    </location>
</feature>
<proteinExistence type="predicted"/>